<name>A0A0F9RAX7_9ZZZZ</name>
<evidence type="ECO:0000313" key="1">
    <source>
        <dbReference type="EMBL" id="KKN52054.1"/>
    </source>
</evidence>
<dbReference type="AlphaFoldDB" id="A0A0F9RAX7"/>
<protein>
    <submittedName>
        <fullName evidence="1">Uncharacterized protein</fullName>
    </submittedName>
</protein>
<reference evidence="1" key="1">
    <citation type="journal article" date="2015" name="Nature">
        <title>Complex archaea that bridge the gap between prokaryotes and eukaryotes.</title>
        <authorList>
            <person name="Spang A."/>
            <person name="Saw J.H."/>
            <person name="Jorgensen S.L."/>
            <person name="Zaremba-Niedzwiedzka K."/>
            <person name="Martijn J."/>
            <person name="Lind A.E."/>
            <person name="van Eijk R."/>
            <person name="Schleper C."/>
            <person name="Guy L."/>
            <person name="Ettema T.J."/>
        </authorList>
    </citation>
    <scope>NUCLEOTIDE SEQUENCE</scope>
</reference>
<proteinExistence type="predicted"/>
<dbReference type="EMBL" id="LAZR01001037">
    <property type="protein sequence ID" value="KKN52054.1"/>
    <property type="molecule type" value="Genomic_DNA"/>
</dbReference>
<accession>A0A0F9RAX7</accession>
<gene>
    <name evidence="1" type="ORF">LCGC14_0616620</name>
</gene>
<sequence>MPIFKAKQDDLYIDGKKVLRAWESWNGWYWFATEKTGEQISVMANGDSIPDTIWFGYVQGFEEEWGYFSQAEIESLKPKVWEINKRDLPYSGKRKY</sequence>
<organism evidence="1">
    <name type="scientific">marine sediment metagenome</name>
    <dbReference type="NCBI Taxonomy" id="412755"/>
    <lineage>
        <taxon>unclassified sequences</taxon>
        <taxon>metagenomes</taxon>
        <taxon>ecological metagenomes</taxon>
    </lineage>
</organism>
<comment type="caution">
    <text evidence="1">The sequence shown here is derived from an EMBL/GenBank/DDBJ whole genome shotgun (WGS) entry which is preliminary data.</text>
</comment>